<dbReference type="CDD" id="cd00156">
    <property type="entry name" value="REC"/>
    <property type="match status" value="2"/>
</dbReference>
<feature type="modified residue" description="4-aspartylphosphate" evidence="4">
    <location>
        <position position="70"/>
    </location>
</feature>
<evidence type="ECO:0000259" key="5">
    <source>
        <dbReference type="PROSITE" id="PS50109"/>
    </source>
</evidence>
<dbReference type="InterPro" id="IPR036890">
    <property type="entry name" value="HATPase_C_sf"/>
</dbReference>
<dbReference type="Gene3D" id="3.40.50.2300">
    <property type="match status" value="3"/>
</dbReference>
<proteinExistence type="predicted"/>
<dbReference type="Proteomes" id="UP001218638">
    <property type="component" value="Chromosome"/>
</dbReference>
<evidence type="ECO:0000256" key="2">
    <source>
        <dbReference type="ARBA" id="ARBA00012438"/>
    </source>
</evidence>
<feature type="modified residue" description="4-aspartylphosphate" evidence="4">
    <location>
        <position position="231"/>
    </location>
</feature>
<feature type="domain" description="Histidine kinase" evidence="5">
    <location>
        <begin position="321"/>
        <end position="540"/>
    </location>
</feature>
<dbReference type="InterPro" id="IPR004358">
    <property type="entry name" value="Sig_transdc_His_kin-like_C"/>
</dbReference>
<protein>
    <recommendedName>
        <fullName evidence="2">histidine kinase</fullName>
        <ecNumber evidence="2">2.7.13.3</ecNumber>
    </recommendedName>
</protein>
<dbReference type="EC" id="2.7.13.3" evidence="2"/>
<dbReference type="CDD" id="cd17557">
    <property type="entry name" value="REC_Rcp-like"/>
    <property type="match status" value="1"/>
</dbReference>
<dbReference type="SUPFAM" id="SSF52172">
    <property type="entry name" value="CheY-like"/>
    <property type="match status" value="3"/>
</dbReference>
<dbReference type="SUPFAM" id="SSF55874">
    <property type="entry name" value="ATPase domain of HSP90 chaperone/DNA topoisomerase II/histidine kinase"/>
    <property type="match status" value="1"/>
</dbReference>
<dbReference type="KEGG" id="slom:PXH66_00020"/>
<evidence type="ECO:0000256" key="3">
    <source>
        <dbReference type="ARBA" id="ARBA00022553"/>
    </source>
</evidence>
<evidence type="ECO:0000256" key="4">
    <source>
        <dbReference type="PROSITE-ProRule" id="PRU00169"/>
    </source>
</evidence>
<dbReference type="Pfam" id="PF00512">
    <property type="entry name" value="HisKA"/>
    <property type="match status" value="1"/>
</dbReference>
<dbReference type="InterPro" id="IPR003661">
    <property type="entry name" value="HisK_dim/P_dom"/>
</dbReference>
<reference evidence="7" key="1">
    <citation type="submission" date="2023-03" db="EMBL/GenBank/DDBJ databases">
        <title>Lomoglobus Profundus gen. nov., sp. nov., a novel member of the phylum Verrucomicrobia, isolated from deep-marine sediment of South China Sea.</title>
        <authorList>
            <person name="Ahmad T."/>
            <person name="Ishaq S.E."/>
            <person name="Wang F."/>
        </authorList>
    </citation>
    <scope>NUCLEOTIDE SEQUENCE</scope>
    <source>
        <strain evidence="7">LMO-M01</strain>
    </source>
</reference>
<organism evidence="7 8">
    <name type="scientific">Synoicihabitans lomoniglobus</name>
    <dbReference type="NCBI Taxonomy" id="2909285"/>
    <lineage>
        <taxon>Bacteria</taxon>
        <taxon>Pseudomonadati</taxon>
        <taxon>Verrucomicrobiota</taxon>
        <taxon>Opitutia</taxon>
        <taxon>Opitutales</taxon>
        <taxon>Opitutaceae</taxon>
        <taxon>Synoicihabitans</taxon>
    </lineage>
</organism>
<evidence type="ECO:0000256" key="1">
    <source>
        <dbReference type="ARBA" id="ARBA00000085"/>
    </source>
</evidence>
<dbReference type="RefSeq" id="WP_330928231.1">
    <property type="nucleotide sequence ID" value="NZ_CP119075.1"/>
</dbReference>
<feature type="domain" description="Response regulatory" evidence="6">
    <location>
        <begin position="12"/>
        <end position="137"/>
    </location>
</feature>
<accession>A0AAF0CPK6</accession>
<sequence length="680" mass="73932">MESFKQSARAIEILLVEDSPTDRMFALDALRGARLANIVHVVEDGDEAMRFLHREGKYQGVSTPNLILLDLNLPKKDGHEVLEEIKNDPLLRLIPVVVLTTSKSDEDVLKAYGMHANSYIQKPVDFDKFTAIARSLEAFWFEVVTLPSSTEIKPTLAPNAISADPTASAHSIDISRPWKVLVVEDSPSDAVQVKTALLGSKTIDFQVKIVDNVADAVAELDAQKYDAVLSDLELPDSDATETVARICRSSGNAPVIVLTLIDDDSLGADLVTQGAADYYVKGQISPNSLARTIRYAVERRSFESHLRHSQRMESLGVLAGGVAHDFNNLLTVIRGNAQLLQLDPDMAPGQIQDIALQVEEASSRAAALTRQLLAFSRRQRISLVDLDFNTMVGDFTRILGRLLGSGVEMELQLTSAPLPVLGDAGMLEQVIMNLAVNARDAMPKGGRVSLRSERIKGEPDADGVTQEFAQLSFSDNGPGIPSAIAEHIFEPFYTTKEVGSGTGLGLSTAHGIIEQHGGTLRVESIVGEGTVFIIKIPLAKAAAPPVADTGSPKLTPKSVEQSSTGTILLVDDDRNVLEVAKHLLQYQGFQVETAESGEAAVARWPEIAERIDILLTDMMMPGEILGGDLGRRLLAEKPDLRVIYMSGDSDNAAHQNVELVEDVNFLPKPFSYERLRDILR</sequence>
<name>A0AAF0CPK6_9BACT</name>
<dbReference type="EMBL" id="CP119075">
    <property type="protein sequence ID" value="WED65239.1"/>
    <property type="molecule type" value="Genomic_DNA"/>
</dbReference>
<comment type="catalytic activity">
    <reaction evidence="1">
        <text>ATP + protein L-histidine = ADP + protein N-phospho-L-histidine.</text>
        <dbReference type="EC" id="2.7.13.3"/>
    </reaction>
</comment>
<evidence type="ECO:0000313" key="7">
    <source>
        <dbReference type="EMBL" id="WED65239.1"/>
    </source>
</evidence>
<dbReference type="Gene3D" id="3.30.565.10">
    <property type="entry name" value="Histidine kinase-like ATPase, C-terminal domain"/>
    <property type="match status" value="1"/>
</dbReference>
<dbReference type="PROSITE" id="PS50110">
    <property type="entry name" value="RESPONSE_REGULATORY"/>
    <property type="match status" value="3"/>
</dbReference>
<dbReference type="InterPro" id="IPR011006">
    <property type="entry name" value="CheY-like_superfamily"/>
</dbReference>
<dbReference type="Pfam" id="PF00072">
    <property type="entry name" value="Response_reg"/>
    <property type="match status" value="3"/>
</dbReference>
<evidence type="ECO:0000259" key="6">
    <source>
        <dbReference type="PROSITE" id="PS50110"/>
    </source>
</evidence>
<dbReference type="SMART" id="SM00388">
    <property type="entry name" value="HisKA"/>
    <property type="match status" value="1"/>
</dbReference>
<dbReference type="InterPro" id="IPR003594">
    <property type="entry name" value="HATPase_dom"/>
</dbReference>
<dbReference type="SMART" id="SM00448">
    <property type="entry name" value="REC"/>
    <property type="match status" value="3"/>
</dbReference>
<dbReference type="PROSITE" id="PS50109">
    <property type="entry name" value="HIS_KIN"/>
    <property type="match status" value="1"/>
</dbReference>
<keyword evidence="3 4" id="KW-0597">Phosphoprotein</keyword>
<gene>
    <name evidence="7" type="ORF">PXH66_00020</name>
</gene>
<dbReference type="Pfam" id="PF02518">
    <property type="entry name" value="HATPase_c"/>
    <property type="match status" value="1"/>
</dbReference>
<dbReference type="PANTHER" id="PTHR43547:SF2">
    <property type="entry name" value="HYBRID SIGNAL TRANSDUCTION HISTIDINE KINASE C"/>
    <property type="match status" value="1"/>
</dbReference>
<dbReference type="Gene3D" id="1.10.287.130">
    <property type="match status" value="1"/>
</dbReference>
<dbReference type="InterPro" id="IPR001789">
    <property type="entry name" value="Sig_transdc_resp-reg_receiver"/>
</dbReference>
<evidence type="ECO:0000313" key="8">
    <source>
        <dbReference type="Proteomes" id="UP001218638"/>
    </source>
</evidence>
<feature type="domain" description="Response regulatory" evidence="6">
    <location>
        <begin position="566"/>
        <end position="680"/>
    </location>
</feature>
<dbReference type="PRINTS" id="PR00344">
    <property type="entry name" value="BCTRLSENSOR"/>
</dbReference>
<dbReference type="GO" id="GO:0000155">
    <property type="term" value="F:phosphorelay sensor kinase activity"/>
    <property type="evidence" value="ECO:0007669"/>
    <property type="project" value="InterPro"/>
</dbReference>
<dbReference type="InterPro" id="IPR005467">
    <property type="entry name" value="His_kinase_dom"/>
</dbReference>
<feature type="domain" description="Response regulatory" evidence="6">
    <location>
        <begin position="179"/>
        <end position="296"/>
    </location>
</feature>
<dbReference type="CDD" id="cd00082">
    <property type="entry name" value="HisKA"/>
    <property type="match status" value="1"/>
</dbReference>
<feature type="modified residue" description="4-aspartylphosphate" evidence="4">
    <location>
        <position position="617"/>
    </location>
</feature>
<dbReference type="SUPFAM" id="SSF47384">
    <property type="entry name" value="Homodimeric domain of signal transducing histidine kinase"/>
    <property type="match status" value="1"/>
</dbReference>
<dbReference type="AlphaFoldDB" id="A0AAF0CPK6"/>
<keyword evidence="8" id="KW-1185">Reference proteome</keyword>
<dbReference type="SMART" id="SM00387">
    <property type="entry name" value="HATPase_c"/>
    <property type="match status" value="1"/>
</dbReference>
<dbReference type="InterPro" id="IPR036097">
    <property type="entry name" value="HisK_dim/P_sf"/>
</dbReference>
<dbReference type="PANTHER" id="PTHR43547">
    <property type="entry name" value="TWO-COMPONENT HISTIDINE KINASE"/>
    <property type="match status" value="1"/>
</dbReference>